<dbReference type="GO" id="GO:0030154">
    <property type="term" value="P:cell differentiation"/>
    <property type="evidence" value="ECO:0007669"/>
    <property type="project" value="TreeGrafter"/>
</dbReference>
<keyword evidence="2" id="KW-0863">Zinc-finger</keyword>
<dbReference type="Proteomes" id="UP000728032">
    <property type="component" value="Unassembled WGS sequence"/>
</dbReference>
<dbReference type="Gene3D" id="1.10.565.10">
    <property type="entry name" value="Retinoid X Receptor"/>
    <property type="match status" value="1"/>
</dbReference>
<keyword evidence="1" id="KW-0479">Metal-binding</keyword>
<evidence type="ECO:0000313" key="12">
    <source>
        <dbReference type="EMBL" id="CAD7648349.1"/>
    </source>
</evidence>
<dbReference type="InterPro" id="IPR001628">
    <property type="entry name" value="Znf_hrmn_rcpt"/>
</dbReference>
<dbReference type="Pfam" id="PF00104">
    <property type="entry name" value="Hormone_recep"/>
    <property type="match status" value="1"/>
</dbReference>
<dbReference type="OrthoDB" id="6355676at2759"/>
<evidence type="ECO:0000256" key="8">
    <source>
        <dbReference type="ARBA" id="ARBA00023242"/>
    </source>
</evidence>
<dbReference type="PANTHER" id="PTHR24082:SF283">
    <property type="entry name" value="NUCLEAR HORMONE RECEPTOR HR96"/>
    <property type="match status" value="1"/>
</dbReference>
<reference evidence="12" key="1">
    <citation type="submission" date="2020-11" db="EMBL/GenBank/DDBJ databases">
        <authorList>
            <person name="Tran Van P."/>
        </authorList>
    </citation>
    <scope>NUCLEOTIDE SEQUENCE</scope>
</reference>
<sequence>MNMDHGDKLCKICRGTKLVGNKLCKICRGTKLVGRYFGAITCDSCKSFFRRMALKNIQVICINDGNCNLAVNPRKLCQKCRLEKCLSVGMRKELIRDVKENQMRRQLIRKNKLKQQNCIHYSNTSPESNDWSETSDENSTSSECPSHQPLDDIIYNNFQNVLTNSELSLKTTNVYDLNLSVIPVMKPISDYNNQFNELESNRLSELLDALKIMMSPVVNINDNEINAYSVDPFNLVLRYQENGLQNTVKMAKRLNSFKSLCEHDQLVLIKYASIEIVVLRIILNFDFNELCWSFNINNHNHMIKLRLFRGTKYCLGKIKPNYVNVRTFLENMALEWDSDLTIIDLLSAIILFNANRPNLINKTAINVLKHYT</sequence>
<dbReference type="InterPro" id="IPR050234">
    <property type="entry name" value="Nuclear_hormone_rcpt_NR1"/>
</dbReference>
<dbReference type="SUPFAM" id="SSF57716">
    <property type="entry name" value="Glucocorticoid receptor-like (DNA-binding domain)"/>
    <property type="match status" value="1"/>
</dbReference>
<evidence type="ECO:0000256" key="6">
    <source>
        <dbReference type="ARBA" id="ARBA00023163"/>
    </source>
</evidence>
<evidence type="ECO:0000256" key="1">
    <source>
        <dbReference type="ARBA" id="ARBA00022723"/>
    </source>
</evidence>
<dbReference type="GO" id="GO:0045944">
    <property type="term" value="P:positive regulation of transcription by RNA polymerase II"/>
    <property type="evidence" value="ECO:0007669"/>
    <property type="project" value="TreeGrafter"/>
</dbReference>
<evidence type="ECO:0000256" key="7">
    <source>
        <dbReference type="ARBA" id="ARBA00023170"/>
    </source>
</evidence>
<dbReference type="EMBL" id="CAJPVJ010003128">
    <property type="protein sequence ID" value="CAG2167199.1"/>
    <property type="molecule type" value="Genomic_DNA"/>
</dbReference>
<dbReference type="InterPro" id="IPR013088">
    <property type="entry name" value="Znf_NHR/GATA"/>
</dbReference>
<dbReference type="AlphaFoldDB" id="A0A7R9LVZ5"/>
<proteinExistence type="predicted"/>
<gene>
    <name evidence="12" type="ORF">ONB1V03_LOCUS6711</name>
</gene>
<keyword evidence="5" id="KW-0238">DNA-binding</keyword>
<dbReference type="GO" id="GO:0008270">
    <property type="term" value="F:zinc ion binding"/>
    <property type="evidence" value="ECO:0007669"/>
    <property type="project" value="UniProtKB-KW"/>
</dbReference>
<keyword evidence="6" id="KW-0804">Transcription</keyword>
<feature type="domain" description="Nuclear receptor" evidence="10">
    <location>
        <begin position="21"/>
        <end position="97"/>
    </location>
</feature>
<feature type="compositionally biased region" description="Polar residues" evidence="9">
    <location>
        <begin position="120"/>
        <end position="131"/>
    </location>
</feature>
<dbReference type="Gene3D" id="3.30.50.10">
    <property type="entry name" value="Erythroid Transcription Factor GATA-1, subunit A"/>
    <property type="match status" value="1"/>
</dbReference>
<dbReference type="PANTHER" id="PTHR24082">
    <property type="entry name" value="NUCLEAR HORMONE RECEPTOR"/>
    <property type="match status" value="1"/>
</dbReference>
<keyword evidence="8" id="KW-0539">Nucleus</keyword>
<name>A0A7R9LVZ5_9ACAR</name>
<dbReference type="InterPro" id="IPR000536">
    <property type="entry name" value="Nucl_hrmn_rcpt_lig-bd"/>
</dbReference>
<dbReference type="PROSITE" id="PS00031">
    <property type="entry name" value="NUCLEAR_REC_DBD_1"/>
    <property type="match status" value="1"/>
</dbReference>
<feature type="domain" description="NR LBD" evidence="11">
    <location>
        <begin position="187"/>
        <end position="372"/>
    </location>
</feature>
<dbReference type="SMART" id="SM00399">
    <property type="entry name" value="ZnF_C4"/>
    <property type="match status" value="1"/>
</dbReference>
<evidence type="ECO:0000259" key="11">
    <source>
        <dbReference type="PROSITE" id="PS51843"/>
    </source>
</evidence>
<keyword evidence="4" id="KW-0805">Transcription regulation</keyword>
<dbReference type="SUPFAM" id="SSF48508">
    <property type="entry name" value="Nuclear receptor ligand-binding domain"/>
    <property type="match status" value="1"/>
</dbReference>
<evidence type="ECO:0000256" key="3">
    <source>
        <dbReference type="ARBA" id="ARBA00022833"/>
    </source>
</evidence>
<dbReference type="GO" id="GO:0004879">
    <property type="term" value="F:nuclear receptor activity"/>
    <property type="evidence" value="ECO:0007669"/>
    <property type="project" value="TreeGrafter"/>
</dbReference>
<dbReference type="InterPro" id="IPR035500">
    <property type="entry name" value="NHR-like_dom_sf"/>
</dbReference>
<evidence type="ECO:0000259" key="10">
    <source>
        <dbReference type="PROSITE" id="PS51030"/>
    </source>
</evidence>
<dbReference type="EMBL" id="OC917953">
    <property type="protein sequence ID" value="CAD7648349.1"/>
    <property type="molecule type" value="Genomic_DNA"/>
</dbReference>
<evidence type="ECO:0000256" key="4">
    <source>
        <dbReference type="ARBA" id="ARBA00023015"/>
    </source>
</evidence>
<feature type="region of interest" description="Disordered" evidence="9">
    <location>
        <begin position="120"/>
        <end position="146"/>
    </location>
</feature>
<dbReference type="GO" id="GO:0000122">
    <property type="term" value="P:negative regulation of transcription by RNA polymerase II"/>
    <property type="evidence" value="ECO:0007669"/>
    <property type="project" value="TreeGrafter"/>
</dbReference>
<accession>A0A7R9LVZ5</accession>
<organism evidence="12">
    <name type="scientific">Oppiella nova</name>
    <dbReference type="NCBI Taxonomy" id="334625"/>
    <lineage>
        <taxon>Eukaryota</taxon>
        <taxon>Metazoa</taxon>
        <taxon>Ecdysozoa</taxon>
        <taxon>Arthropoda</taxon>
        <taxon>Chelicerata</taxon>
        <taxon>Arachnida</taxon>
        <taxon>Acari</taxon>
        <taxon>Acariformes</taxon>
        <taxon>Sarcoptiformes</taxon>
        <taxon>Oribatida</taxon>
        <taxon>Brachypylina</taxon>
        <taxon>Oppioidea</taxon>
        <taxon>Oppiidae</taxon>
        <taxon>Oppiella</taxon>
    </lineage>
</organism>
<dbReference type="PRINTS" id="PR00398">
    <property type="entry name" value="STRDHORMONER"/>
</dbReference>
<dbReference type="PROSITE" id="PS51843">
    <property type="entry name" value="NR_LBD"/>
    <property type="match status" value="1"/>
</dbReference>
<keyword evidence="7" id="KW-0675">Receptor</keyword>
<keyword evidence="3" id="KW-0862">Zinc</keyword>
<dbReference type="PROSITE" id="PS51030">
    <property type="entry name" value="NUCLEAR_REC_DBD_2"/>
    <property type="match status" value="1"/>
</dbReference>
<evidence type="ECO:0000313" key="13">
    <source>
        <dbReference type="Proteomes" id="UP000728032"/>
    </source>
</evidence>
<evidence type="ECO:0000256" key="9">
    <source>
        <dbReference type="SAM" id="MobiDB-lite"/>
    </source>
</evidence>
<keyword evidence="13" id="KW-1185">Reference proteome</keyword>
<evidence type="ECO:0000256" key="5">
    <source>
        <dbReference type="ARBA" id="ARBA00023125"/>
    </source>
</evidence>
<evidence type="ECO:0000256" key="2">
    <source>
        <dbReference type="ARBA" id="ARBA00022771"/>
    </source>
</evidence>
<dbReference type="Pfam" id="PF00105">
    <property type="entry name" value="zf-C4"/>
    <property type="match status" value="1"/>
</dbReference>
<dbReference type="PRINTS" id="PR00047">
    <property type="entry name" value="STROIDFINGER"/>
</dbReference>
<dbReference type="InterPro" id="IPR001723">
    <property type="entry name" value="Nuclear_hrmn_rcpt"/>
</dbReference>
<dbReference type="GO" id="GO:0000978">
    <property type="term" value="F:RNA polymerase II cis-regulatory region sequence-specific DNA binding"/>
    <property type="evidence" value="ECO:0007669"/>
    <property type="project" value="TreeGrafter"/>
</dbReference>
<protein>
    <submittedName>
        <fullName evidence="12">Uncharacterized protein</fullName>
    </submittedName>
</protein>